<organism evidence="3 4">
    <name type="scientific">Frankia umida</name>
    <dbReference type="NCBI Taxonomy" id="573489"/>
    <lineage>
        <taxon>Bacteria</taxon>
        <taxon>Bacillati</taxon>
        <taxon>Actinomycetota</taxon>
        <taxon>Actinomycetes</taxon>
        <taxon>Frankiales</taxon>
        <taxon>Frankiaceae</taxon>
        <taxon>Frankia</taxon>
    </lineage>
</organism>
<dbReference type="InterPro" id="IPR053137">
    <property type="entry name" value="NLR-like"/>
</dbReference>
<dbReference type="Gene3D" id="3.40.50.300">
    <property type="entry name" value="P-loop containing nucleotide triphosphate hydrolases"/>
    <property type="match status" value="2"/>
</dbReference>
<dbReference type="Pfam" id="PF13374">
    <property type="entry name" value="TPR_10"/>
    <property type="match status" value="1"/>
</dbReference>
<protein>
    <submittedName>
        <fullName evidence="3">FxSxx-COOH system tetratricopeptide repeat protein</fullName>
    </submittedName>
</protein>
<dbReference type="Pfam" id="PF25000">
    <property type="entry name" value="DUF7779"/>
    <property type="match status" value="1"/>
</dbReference>
<evidence type="ECO:0000259" key="2">
    <source>
        <dbReference type="Pfam" id="PF25000"/>
    </source>
</evidence>
<dbReference type="SUPFAM" id="SSF48452">
    <property type="entry name" value="TPR-like"/>
    <property type="match status" value="3"/>
</dbReference>
<dbReference type="Pfam" id="PF13424">
    <property type="entry name" value="TPR_12"/>
    <property type="match status" value="1"/>
</dbReference>
<proteinExistence type="predicted"/>
<accession>A0ABT0K1I4</accession>
<dbReference type="Proteomes" id="UP001201873">
    <property type="component" value="Unassembled WGS sequence"/>
</dbReference>
<name>A0ABT0K1I4_9ACTN</name>
<dbReference type="RefSeq" id="WP_248825886.1">
    <property type="nucleotide sequence ID" value="NZ_JALKFT010000020.1"/>
</dbReference>
<dbReference type="InterPro" id="IPR056681">
    <property type="entry name" value="DUF7779"/>
</dbReference>
<sequence length="1311" mass="145244">MPGASVGRIVTFYSYKGGTGRSMALANIAWLLASNGRRVLVVDWDLEAPGLQRYFHPFLNDPQLRSTRGVMDLIWNFTAAALSPTASSEEDWLVRVSAITPYAESLTWDFPDDGTIDFVCSGRHDAAYSQRLSAFDWTSFYERHGGADFIDALAESMRDSYDWILIDSRTGLSDTAGICTMQLPDTVVNCFTLSTQSIEGAAAVARSITAPEGDHEIRLLPVPMRVEDTEHAKLERGRDLARATFDPYLAGMSADERARYWGDVEIPYKAYYSYEEILAVFGDRPHQEGTLLAAYERLAARLTDDEVHELPAQDERQRRQHLALFERQQADIPAGIRVRHATRDRGWADWIAEEIAAVGFAVTLEPLDERDGSTRLPSTGDADGRVVVVLSPAYLSLFGPPDSPRGSGGAGYGGDRAPIVVRIKEVELPAEFDSLHIAELAGLDEAAARRTLLTTTGRPTRRPAVDQPTTRQPSAVRFPGAPPQVWVGVPTRNPAFMGREDQLALLRERFVGAQAAPTRALVLQGLGGVGKTQIAGEYAYRFASSYDLVCWIGCDQPALVRSSLAALAGVLGLPERPGRDPVADALNALRRGVPYRRWLLIFDNADSPDDIVHLVPHGPGHVLITSRNQRWQGRQARLEIGVFSRAESVALLRRRAPSLTEQIAARLAEALGDLPLALEHAGAWHAESGMSAESYLRHLEDSPRPLLLEGEIPTYPRPVARTWLLSVERLREQVPIAARLAELCAFFGPEPISLSIFAGTENLREVTDPGDQELRDSITLASAVRHVTEHALVRLVDKDGDSCLEMHRLVQAVLRDELAPPRRAEVRGRVHALLAAADPVDPDEASAWASYARLRPHVLASRAVRSAAPVVADLVRNLVRSLFTQRDYGGCQELANEALAVWRDRLGEHDWRTLRIALDLADSLRALGEPERAHQLDEAARNGLVRILGQDHELSLRAAMAIAGDLRGIRDYQQARVFDEQTFERFRINNELDTPDGIKAANNLAVSLRFAGDFRRALELSRDVHDRVRTPALSKPKDVDVLQYADSHARDLRECGRYHESLSLLQQTQQECRIRLGDDHPDTLRSARNYAISLRWNGRLSEAFRLSRETMDKLRNLSGPNHRETLMTAASLVYDLCLDQQTSDGWQLAEDTFERAQNHLGPESLDTLGVANSLAVARRRLGDNLQAADLAERTILSLESSLPKNHPFVHYARANLASCLFDLGREREARELDRQVEGGLRTALGHEHPHTMFATANRAAALARTNEEKLAHTMSSRTLEELAVSLGPAHPVLARITGGERIDFEIDVPPP</sequence>
<dbReference type="EMBL" id="JALKFT010000020">
    <property type="protein sequence ID" value="MCK9877676.1"/>
    <property type="molecule type" value="Genomic_DNA"/>
</dbReference>
<keyword evidence="4" id="KW-1185">Reference proteome</keyword>
<dbReference type="PANTHER" id="PTHR46082">
    <property type="entry name" value="ATP/GTP-BINDING PROTEIN-RELATED"/>
    <property type="match status" value="1"/>
</dbReference>
<feature type="region of interest" description="Disordered" evidence="1">
    <location>
        <begin position="458"/>
        <end position="477"/>
    </location>
</feature>
<dbReference type="InterPro" id="IPR027417">
    <property type="entry name" value="P-loop_NTPase"/>
</dbReference>
<dbReference type="InterPro" id="IPR011990">
    <property type="entry name" value="TPR-like_helical_dom_sf"/>
</dbReference>
<reference evidence="3 4" key="1">
    <citation type="submission" date="2022-04" db="EMBL/GenBank/DDBJ databases">
        <title>Genome diversity in the genus Frankia.</title>
        <authorList>
            <person name="Carlos-Shanley C."/>
            <person name="Hahn D."/>
        </authorList>
    </citation>
    <scope>NUCLEOTIDE SEQUENCE [LARGE SCALE GENOMIC DNA]</scope>
    <source>
        <strain evidence="3 4">Ag45/Mut15</strain>
    </source>
</reference>
<evidence type="ECO:0000313" key="4">
    <source>
        <dbReference type="Proteomes" id="UP001201873"/>
    </source>
</evidence>
<gene>
    <name evidence="3" type="primary">fxsT</name>
    <name evidence="3" type="ORF">MXD59_18165</name>
</gene>
<feature type="domain" description="DUF7779" evidence="2">
    <location>
        <begin position="735"/>
        <end position="821"/>
    </location>
</feature>
<evidence type="ECO:0000313" key="3">
    <source>
        <dbReference type="EMBL" id="MCK9877676.1"/>
    </source>
</evidence>
<dbReference type="NCBIfam" id="NF047398">
    <property type="entry name" value="AAA_KGGVGR"/>
    <property type="match status" value="1"/>
</dbReference>
<comment type="caution">
    <text evidence="3">The sequence shown here is derived from an EMBL/GenBank/DDBJ whole genome shotgun (WGS) entry which is preliminary data.</text>
</comment>
<evidence type="ECO:0000256" key="1">
    <source>
        <dbReference type="SAM" id="MobiDB-lite"/>
    </source>
</evidence>
<dbReference type="Gene3D" id="1.25.40.10">
    <property type="entry name" value="Tetratricopeptide repeat domain"/>
    <property type="match status" value="3"/>
</dbReference>
<dbReference type="SUPFAM" id="SSF52540">
    <property type="entry name" value="P-loop containing nucleoside triphosphate hydrolases"/>
    <property type="match status" value="2"/>
</dbReference>
<dbReference type="NCBIfam" id="NF040586">
    <property type="entry name" value="FxSxx_TPR"/>
    <property type="match status" value="1"/>
</dbReference>
<dbReference type="PANTHER" id="PTHR46082:SF6">
    <property type="entry name" value="AAA+ ATPASE DOMAIN-CONTAINING PROTEIN-RELATED"/>
    <property type="match status" value="1"/>
</dbReference>